<evidence type="ECO:0000256" key="1">
    <source>
        <dbReference type="ARBA" id="ARBA00023235"/>
    </source>
</evidence>
<dbReference type="InterPro" id="IPR013022">
    <property type="entry name" value="Xyl_isomerase-like_TIM-brl"/>
</dbReference>
<dbReference type="AlphaFoldDB" id="A0A510HJQ5"/>
<dbReference type="Pfam" id="PF01261">
    <property type="entry name" value="AP_endonuc_2"/>
    <property type="match status" value="1"/>
</dbReference>
<evidence type="ECO:0000259" key="4">
    <source>
        <dbReference type="Pfam" id="PF01261"/>
    </source>
</evidence>
<dbReference type="GO" id="GO:0008903">
    <property type="term" value="F:hydroxypyruvate isomerase activity"/>
    <property type="evidence" value="ECO:0007669"/>
    <property type="project" value="TreeGrafter"/>
</dbReference>
<dbReference type="InterPro" id="IPR026040">
    <property type="entry name" value="HyI-like"/>
</dbReference>
<dbReference type="PANTHER" id="PTHR43489:SF6">
    <property type="entry name" value="HYDROXYPYRUVATE ISOMERASE-RELATED"/>
    <property type="match status" value="1"/>
</dbReference>
<dbReference type="SUPFAM" id="SSF51658">
    <property type="entry name" value="Xylose isomerase-like"/>
    <property type="match status" value="1"/>
</dbReference>
<proteinExistence type="inferred from homology"/>
<dbReference type="InterPro" id="IPR050417">
    <property type="entry name" value="Sugar_Epim/Isomerase"/>
</dbReference>
<dbReference type="Proteomes" id="UP000318065">
    <property type="component" value="Chromosome"/>
</dbReference>
<sequence length="270" mass="30057">MRFCANVSILFREAPFLERFGLARAAGFSAVEFWWPAGEDLGEVEAAVEDAGLTVALFNFDAGDMPAGERGLLSDPDRAGEFRENVPVALELAGRLGCRRLNALVGHRLEGVDREEQLRLARENVAWAADRAAERGVEIMIEAVNTFENGPYLLSRTGEAAAFVRSVGRENVRLQYDYYHMQRMEGNLTATVREHIGMIGHVQVADSPGRGEPGTGEINYRYVLGELERLGYDGYVGLEYNPTTERTEESFAWLPKELRGGDVRAEDLRL</sequence>
<dbReference type="OrthoDB" id="9786584at2"/>
<keyword evidence="5" id="KW-0670">Pyruvate</keyword>
<dbReference type="FunFam" id="3.20.20.150:FF:000007">
    <property type="entry name" value="Hydroxypyruvate isomerase"/>
    <property type="match status" value="1"/>
</dbReference>
<dbReference type="PIRSF" id="PIRSF006241">
    <property type="entry name" value="HyI"/>
    <property type="match status" value="1"/>
</dbReference>
<dbReference type="Gene3D" id="3.20.20.150">
    <property type="entry name" value="Divalent-metal-dependent TIM barrel enzymes"/>
    <property type="match status" value="1"/>
</dbReference>
<dbReference type="GO" id="GO:0046487">
    <property type="term" value="P:glyoxylate metabolic process"/>
    <property type="evidence" value="ECO:0007669"/>
    <property type="project" value="TreeGrafter"/>
</dbReference>
<evidence type="ECO:0000256" key="3">
    <source>
        <dbReference type="PIRSR" id="PIRSR006241-50"/>
    </source>
</evidence>
<evidence type="ECO:0000313" key="6">
    <source>
        <dbReference type="Proteomes" id="UP000318065"/>
    </source>
</evidence>
<dbReference type="EMBL" id="AP019791">
    <property type="protein sequence ID" value="BBL80144.1"/>
    <property type="molecule type" value="Genomic_DNA"/>
</dbReference>
<protein>
    <submittedName>
        <fullName evidence="5">Hydroxypyruvate isomerase</fullName>
    </submittedName>
</protein>
<evidence type="ECO:0000256" key="2">
    <source>
        <dbReference type="PIRNR" id="PIRNR006241"/>
    </source>
</evidence>
<dbReference type="InterPro" id="IPR036237">
    <property type="entry name" value="Xyl_isomerase-like_sf"/>
</dbReference>
<gene>
    <name evidence="5" type="ORF">RxyAA322_19980</name>
</gene>
<comment type="similarity">
    <text evidence="2">Belongs to the hyi family.</text>
</comment>
<dbReference type="PANTHER" id="PTHR43489">
    <property type="entry name" value="ISOMERASE"/>
    <property type="match status" value="1"/>
</dbReference>
<feature type="active site" description="Proton donor/acceptor" evidence="3">
    <location>
        <position position="239"/>
    </location>
</feature>
<keyword evidence="6" id="KW-1185">Reference proteome</keyword>
<organism evidence="5 6">
    <name type="scientific">Rubrobacter xylanophilus</name>
    <dbReference type="NCBI Taxonomy" id="49319"/>
    <lineage>
        <taxon>Bacteria</taxon>
        <taxon>Bacillati</taxon>
        <taxon>Actinomycetota</taxon>
        <taxon>Rubrobacteria</taxon>
        <taxon>Rubrobacterales</taxon>
        <taxon>Rubrobacteraceae</taxon>
        <taxon>Rubrobacter</taxon>
    </lineage>
</organism>
<reference evidence="5" key="1">
    <citation type="journal article" date="2019" name="Microbiol. Resour. Announc.">
        <title>Complete Genome Sequence of Rubrobacter xylanophilus Strain AA3-22, Isolated from Arima Onsen in Japan.</title>
        <authorList>
            <person name="Tomariguchi N."/>
            <person name="Miyazaki K."/>
        </authorList>
    </citation>
    <scope>NUCLEOTIDE SEQUENCE [LARGE SCALE GENOMIC DNA]</scope>
    <source>
        <strain evidence="5">AA3-22</strain>
    </source>
</reference>
<accession>A0A510HJQ5</accession>
<keyword evidence="1 2" id="KW-0413">Isomerase</keyword>
<dbReference type="RefSeq" id="WP_143528182.1">
    <property type="nucleotide sequence ID" value="NZ_AP019791.1"/>
</dbReference>
<name>A0A510HJQ5_9ACTN</name>
<evidence type="ECO:0000313" key="5">
    <source>
        <dbReference type="EMBL" id="BBL80144.1"/>
    </source>
</evidence>
<feature type="domain" description="Xylose isomerase-like TIM barrel" evidence="4">
    <location>
        <begin position="21"/>
        <end position="256"/>
    </location>
</feature>
<feature type="active site" description="Proton donor/acceptor" evidence="3">
    <location>
        <position position="142"/>
    </location>
</feature>